<keyword evidence="1" id="KW-0812">Transmembrane</keyword>
<dbReference type="Proteomes" id="UP001165085">
    <property type="component" value="Unassembled WGS sequence"/>
</dbReference>
<sequence>MMLWYTPVLQITAKWYDCFEDTERIGANGMPGYFLVSYPTVKCPNQLWIKDEFGNPNPHLLKNVIIQMTTGCLCLFVGIGFPVFIVWKTKRLRNENKLNADSAFSSLYENYIPSMPYFEAVHFLRKALLIFSITVLGALFRGNVEAALIQALSSLLINTSFFSIIWKTKPQIYFPCSLIKNKNINNLAELTGAIATIVGNLLAVIGSFFSQIVVNDLGIIFAII</sequence>
<name>A0A9W7BN08_9STRA</name>
<keyword evidence="1" id="KW-0472">Membrane</keyword>
<protein>
    <submittedName>
        <fullName evidence="2">Uncharacterized protein</fullName>
    </submittedName>
</protein>
<dbReference type="AlphaFoldDB" id="A0A9W7BN08"/>
<keyword evidence="1" id="KW-1133">Transmembrane helix</keyword>
<feature type="transmembrane region" description="Helical" evidence="1">
    <location>
        <begin position="64"/>
        <end position="87"/>
    </location>
</feature>
<organism evidence="2 3">
    <name type="scientific">Triparma strigata</name>
    <dbReference type="NCBI Taxonomy" id="1606541"/>
    <lineage>
        <taxon>Eukaryota</taxon>
        <taxon>Sar</taxon>
        <taxon>Stramenopiles</taxon>
        <taxon>Ochrophyta</taxon>
        <taxon>Bolidophyceae</taxon>
        <taxon>Parmales</taxon>
        <taxon>Triparmaceae</taxon>
        <taxon>Triparma</taxon>
    </lineage>
</organism>
<proteinExistence type="predicted"/>
<feature type="transmembrane region" description="Helical" evidence="1">
    <location>
        <begin position="123"/>
        <end position="140"/>
    </location>
</feature>
<feature type="transmembrane region" description="Helical" evidence="1">
    <location>
        <begin position="146"/>
        <end position="166"/>
    </location>
</feature>
<gene>
    <name evidence="2" type="ORF">TrST_g13686</name>
</gene>
<dbReference type="OrthoDB" id="204479at2759"/>
<feature type="transmembrane region" description="Helical" evidence="1">
    <location>
        <begin position="187"/>
        <end position="209"/>
    </location>
</feature>
<evidence type="ECO:0000256" key="1">
    <source>
        <dbReference type="SAM" id="Phobius"/>
    </source>
</evidence>
<accession>A0A9W7BN08</accession>
<comment type="caution">
    <text evidence="2">The sequence shown here is derived from an EMBL/GenBank/DDBJ whole genome shotgun (WGS) entry which is preliminary data.</text>
</comment>
<evidence type="ECO:0000313" key="2">
    <source>
        <dbReference type="EMBL" id="GMH94256.1"/>
    </source>
</evidence>
<dbReference type="EMBL" id="BRXY01000429">
    <property type="protein sequence ID" value="GMH94256.1"/>
    <property type="molecule type" value="Genomic_DNA"/>
</dbReference>
<evidence type="ECO:0000313" key="3">
    <source>
        <dbReference type="Proteomes" id="UP001165085"/>
    </source>
</evidence>
<reference evidence="3" key="1">
    <citation type="journal article" date="2023" name="Commun. Biol.">
        <title>Genome analysis of Parmales, the sister group of diatoms, reveals the evolutionary specialization of diatoms from phago-mixotrophs to photoautotrophs.</title>
        <authorList>
            <person name="Ban H."/>
            <person name="Sato S."/>
            <person name="Yoshikawa S."/>
            <person name="Yamada K."/>
            <person name="Nakamura Y."/>
            <person name="Ichinomiya M."/>
            <person name="Sato N."/>
            <person name="Blanc-Mathieu R."/>
            <person name="Endo H."/>
            <person name="Kuwata A."/>
            <person name="Ogata H."/>
        </authorList>
    </citation>
    <scope>NUCLEOTIDE SEQUENCE [LARGE SCALE GENOMIC DNA]</scope>
    <source>
        <strain evidence="3">NIES 3701</strain>
    </source>
</reference>
<keyword evidence="3" id="KW-1185">Reference proteome</keyword>